<sequence>MNEILMFLIFIIIFILFFLFLAFSIFWGAVIMVITAVVGFFTAPFDKEDDLRIIRPQNKSAIICIDSENKNLYRFELGEYIIELNKSSGDKYIITNNDKRFKINECFYAENEKYL</sequence>
<dbReference type="RefSeq" id="WP_303701686.1">
    <property type="nucleotide sequence ID" value="NZ_VSIV01000260.1"/>
</dbReference>
<gene>
    <name evidence="2" type="ORF">DHM44_05970</name>
    <name evidence="3" type="ORF">FXF49_09645</name>
</gene>
<dbReference type="AlphaFoldDB" id="A0A3D5QBJ4"/>
<reference evidence="3 5" key="2">
    <citation type="submission" date="2019-08" db="EMBL/GenBank/DDBJ databases">
        <title>Genomic characterization of a novel candidate phylum (ARYD3) from a high temperature, high salinity tertiary oil reservoir in north central Oklahoma, USA.</title>
        <authorList>
            <person name="Youssef N.H."/>
            <person name="Yadav A."/>
            <person name="Elshahed M.S."/>
        </authorList>
    </citation>
    <scope>NUCLEOTIDE SEQUENCE [LARGE SCALE GENOMIC DNA]</scope>
    <source>
        <strain evidence="3">ARYD1</strain>
    </source>
</reference>
<feature type="transmembrane region" description="Helical" evidence="1">
    <location>
        <begin position="6"/>
        <end position="38"/>
    </location>
</feature>
<evidence type="ECO:0000313" key="5">
    <source>
        <dbReference type="Proteomes" id="UP000323337"/>
    </source>
</evidence>
<keyword evidence="1" id="KW-1133">Transmembrane helix</keyword>
<evidence type="ECO:0000313" key="4">
    <source>
        <dbReference type="Proteomes" id="UP000262325"/>
    </source>
</evidence>
<protein>
    <submittedName>
        <fullName evidence="2">Uncharacterized protein</fullName>
    </submittedName>
</protein>
<name>A0A3D5QBJ4_FLESI</name>
<accession>A0A3D5QBJ4</accession>
<keyword evidence="1" id="KW-0812">Transmembrane</keyword>
<evidence type="ECO:0000256" key="1">
    <source>
        <dbReference type="SAM" id="Phobius"/>
    </source>
</evidence>
<evidence type="ECO:0000313" key="3">
    <source>
        <dbReference type="EMBL" id="TYB32792.1"/>
    </source>
</evidence>
<evidence type="ECO:0000313" key="2">
    <source>
        <dbReference type="EMBL" id="HCW93207.1"/>
    </source>
</evidence>
<dbReference type="Proteomes" id="UP000262325">
    <property type="component" value="Unassembled WGS sequence"/>
</dbReference>
<proteinExistence type="predicted"/>
<dbReference type="EMBL" id="DPPF01000117">
    <property type="protein sequence ID" value="HCW93207.1"/>
    <property type="molecule type" value="Genomic_DNA"/>
</dbReference>
<dbReference type="Proteomes" id="UP000323337">
    <property type="component" value="Unassembled WGS sequence"/>
</dbReference>
<dbReference type="EMBL" id="VSIV01000260">
    <property type="protein sequence ID" value="TYB32792.1"/>
    <property type="molecule type" value="Genomic_DNA"/>
</dbReference>
<organism evidence="2 4">
    <name type="scientific">Flexistipes sinusarabici</name>
    <dbReference type="NCBI Taxonomy" id="2352"/>
    <lineage>
        <taxon>Bacteria</taxon>
        <taxon>Pseudomonadati</taxon>
        <taxon>Deferribacterota</taxon>
        <taxon>Deferribacteres</taxon>
        <taxon>Deferribacterales</taxon>
        <taxon>Flexistipitaceae</taxon>
        <taxon>Flexistipes</taxon>
    </lineage>
</organism>
<reference evidence="2 4" key="1">
    <citation type="journal article" date="2018" name="Nat. Biotechnol.">
        <title>A standardized bacterial taxonomy based on genome phylogeny substantially revises the tree of life.</title>
        <authorList>
            <person name="Parks D.H."/>
            <person name="Chuvochina M."/>
            <person name="Waite D.W."/>
            <person name="Rinke C."/>
            <person name="Skarshewski A."/>
            <person name="Chaumeil P.A."/>
            <person name="Hugenholtz P."/>
        </authorList>
    </citation>
    <scope>NUCLEOTIDE SEQUENCE [LARGE SCALE GENOMIC DNA]</scope>
    <source>
        <strain evidence="2">UBA8672</strain>
    </source>
</reference>
<comment type="caution">
    <text evidence="2">The sequence shown here is derived from an EMBL/GenBank/DDBJ whole genome shotgun (WGS) entry which is preliminary data.</text>
</comment>
<keyword evidence="1" id="KW-0472">Membrane</keyword>